<dbReference type="Gene3D" id="3.40.630.190">
    <property type="entry name" value="LCP protein"/>
    <property type="match status" value="1"/>
</dbReference>
<evidence type="ECO:0000313" key="7">
    <source>
        <dbReference type="EMBL" id="MBA2175443.1"/>
    </source>
</evidence>
<dbReference type="InterPro" id="IPR050922">
    <property type="entry name" value="LytR/CpsA/Psr_CW_biosynth"/>
</dbReference>
<feature type="transmembrane region" description="Helical" evidence="5">
    <location>
        <begin position="17"/>
        <end position="37"/>
    </location>
</feature>
<dbReference type="AlphaFoldDB" id="A0A838CU83"/>
<dbReference type="NCBIfam" id="TIGR00350">
    <property type="entry name" value="lytR_cpsA_psr"/>
    <property type="match status" value="1"/>
</dbReference>
<comment type="similarity">
    <text evidence="1">Belongs to the LytR/CpsA/Psr (LCP) family.</text>
</comment>
<dbReference type="EMBL" id="JACEFG010000002">
    <property type="protein sequence ID" value="MBA2175443.1"/>
    <property type="molecule type" value="Genomic_DNA"/>
</dbReference>
<dbReference type="Proteomes" id="UP000571017">
    <property type="component" value="Unassembled WGS sequence"/>
</dbReference>
<evidence type="ECO:0000256" key="3">
    <source>
        <dbReference type="ARBA" id="ARBA00022968"/>
    </source>
</evidence>
<dbReference type="GO" id="GO:0071555">
    <property type="term" value="P:cell wall organization"/>
    <property type="evidence" value="ECO:0007669"/>
    <property type="project" value="UniProtKB-KW"/>
</dbReference>
<evidence type="ECO:0000313" key="8">
    <source>
        <dbReference type="Proteomes" id="UP000571017"/>
    </source>
</evidence>
<organism evidence="7 8">
    <name type="scientific">Halobacillus locisalis</name>
    <dbReference type="NCBI Taxonomy" id="220753"/>
    <lineage>
        <taxon>Bacteria</taxon>
        <taxon>Bacillati</taxon>
        <taxon>Bacillota</taxon>
        <taxon>Bacilli</taxon>
        <taxon>Bacillales</taxon>
        <taxon>Bacillaceae</taxon>
        <taxon>Halobacillus</taxon>
    </lineage>
</organism>
<keyword evidence="3" id="KW-0735">Signal-anchor</keyword>
<dbReference type="PANTHER" id="PTHR33392">
    <property type="entry name" value="POLYISOPRENYL-TEICHOIC ACID--PEPTIDOGLYCAN TEICHOIC ACID TRANSFERASE TAGU"/>
    <property type="match status" value="1"/>
</dbReference>
<name>A0A838CU83_9BACI</name>
<keyword evidence="2 5" id="KW-0812">Transmembrane</keyword>
<feature type="domain" description="Cell envelope-related transcriptional attenuator" evidence="6">
    <location>
        <begin position="86"/>
        <end position="236"/>
    </location>
</feature>
<evidence type="ECO:0000256" key="5">
    <source>
        <dbReference type="SAM" id="Phobius"/>
    </source>
</evidence>
<sequence>MFLKEEIGLLRSRKWKVVLGLLTAVVLAGGFYTYHWYSGVKETFNVSMHQKVEAIDSSVTKEKIEKKDPLNVLLLGVDEREGDRGRSDSMMILSLNPGTQETKIISIPRDTRTVMEGNEPEAGRLDKINHAYAFGGTNMSVSTVERFLDIDLDHYVRVNMEGLAMLVDTVGGITVDNPLDWYDEGDYSEGYHYKEGEITLDGPQALGYVRMRYEDPNGDAGRNERQRQVIEAILEKGNQIGSVTKLNEFMSVLGNHVKTDIDLGGARDLFFHYRQASQQISNYQMTGRDAMIDGIYYLQVDPQEIDRVHHMIMN</sequence>
<keyword evidence="8" id="KW-1185">Reference proteome</keyword>
<keyword evidence="5" id="KW-0472">Membrane</keyword>
<evidence type="ECO:0000256" key="4">
    <source>
        <dbReference type="ARBA" id="ARBA00022989"/>
    </source>
</evidence>
<protein>
    <submittedName>
        <fullName evidence="7">LCP family protein</fullName>
    </submittedName>
</protein>
<comment type="caution">
    <text evidence="7">The sequence shown here is derived from an EMBL/GenBank/DDBJ whole genome shotgun (WGS) entry which is preliminary data.</text>
</comment>
<reference evidence="7 8" key="1">
    <citation type="journal article" date="2004" name="Extremophiles">
        <title>Halobacillus locisalis sp. nov., a halophilic bacterium isolated from a marine solar saltern of the Yellow Sea in Korea.</title>
        <authorList>
            <person name="Yoon J.H."/>
            <person name="Kang K.H."/>
            <person name="Oh T.K."/>
            <person name="Park Y.H."/>
        </authorList>
    </citation>
    <scope>NUCLEOTIDE SEQUENCE [LARGE SCALE GENOMIC DNA]</scope>
    <source>
        <strain evidence="7 8">KCTC 3788</strain>
    </source>
</reference>
<gene>
    <name evidence="7" type="ORF">H0266_11110</name>
</gene>
<dbReference type="Pfam" id="PF03816">
    <property type="entry name" value="LytR_cpsA_psr"/>
    <property type="match status" value="1"/>
</dbReference>
<dbReference type="InterPro" id="IPR004474">
    <property type="entry name" value="LytR_CpsA_psr"/>
</dbReference>
<evidence type="ECO:0000259" key="6">
    <source>
        <dbReference type="Pfam" id="PF03816"/>
    </source>
</evidence>
<accession>A0A838CU83</accession>
<dbReference type="PANTHER" id="PTHR33392:SF6">
    <property type="entry name" value="POLYISOPRENYL-TEICHOIC ACID--PEPTIDOGLYCAN TEICHOIC ACID TRANSFERASE TAGU"/>
    <property type="match status" value="1"/>
</dbReference>
<keyword evidence="4 5" id="KW-1133">Transmembrane helix</keyword>
<evidence type="ECO:0000256" key="2">
    <source>
        <dbReference type="ARBA" id="ARBA00022692"/>
    </source>
</evidence>
<evidence type="ECO:0000256" key="1">
    <source>
        <dbReference type="ARBA" id="ARBA00006068"/>
    </source>
</evidence>
<proteinExistence type="inferred from homology"/>